<comment type="caution">
    <text evidence="2">The sequence shown here is derived from an EMBL/GenBank/DDBJ whole genome shotgun (WGS) entry which is preliminary data.</text>
</comment>
<name>A0A1J4KQD3_9EUKA</name>
<accession>A0A1J4KQD3</accession>
<evidence type="ECO:0000256" key="1">
    <source>
        <dbReference type="SAM" id="Coils"/>
    </source>
</evidence>
<protein>
    <submittedName>
        <fullName evidence="2">Uncharacterized protein</fullName>
    </submittedName>
</protein>
<reference evidence="2" key="1">
    <citation type="submission" date="2016-10" db="EMBL/GenBank/DDBJ databases">
        <authorList>
            <person name="Benchimol M."/>
            <person name="Almeida L.G."/>
            <person name="Vasconcelos A.T."/>
            <person name="Perreira-Neves A."/>
            <person name="Rosa I.A."/>
            <person name="Tasca T."/>
            <person name="Bogo M.R."/>
            <person name="de Souza W."/>
        </authorList>
    </citation>
    <scope>NUCLEOTIDE SEQUENCE [LARGE SCALE GENOMIC DNA]</scope>
    <source>
        <strain evidence="2">K</strain>
    </source>
</reference>
<organism evidence="2 3">
    <name type="scientific">Tritrichomonas foetus</name>
    <dbReference type="NCBI Taxonomy" id="1144522"/>
    <lineage>
        <taxon>Eukaryota</taxon>
        <taxon>Metamonada</taxon>
        <taxon>Parabasalia</taxon>
        <taxon>Tritrichomonadida</taxon>
        <taxon>Tritrichomonadidae</taxon>
        <taxon>Tritrichomonas</taxon>
    </lineage>
</organism>
<dbReference type="GeneID" id="94826258"/>
<dbReference type="EMBL" id="MLAK01000582">
    <property type="protein sequence ID" value="OHT11645.1"/>
    <property type="molecule type" value="Genomic_DNA"/>
</dbReference>
<gene>
    <name evidence="2" type="ORF">TRFO_03848</name>
</gene>
<dbReference type="RefSeq" id="XP_068364781.1">
    <property type="nucleotide sequence ID" value="XM_068491554.1"/>
</dbReference>
<sequence>MQDQENRDNSNRYSSELEKVKSAEHDALVAAGNYFHTFFPSIKSLQQHCESNPIIDRVITFSPSKPFTPTKADVVHHNDVKKMKKQCCKIQCLKSKIDDIQQSLTCSEAMNRALSKDNDCLKREIAQLRISQANTQNKLDETCCMKIELEKSKRKIKDLESVIQRNMIQMTEKEENFRNELAQVQQQVEIEAEKGKQVVELKSQLCDQKMIIENQRSEAKGDKDKLNHLTDLQSQQVVKIAQLESENTEKLNKIKELKAQIKSLSKVPVQVEVQPVIHWDQVSSPEIPKELQVSLADVIENNLMPIEAKIKNTLKTICAYYSAHQQHLESFRSKYQNKLQKQQKSMNSMMSEIGKIILNRAVDYEEIYSSHDLQVDIVNGIKKYVSTIADLESKIRLQQISFPYDKLSSLQEDTKSKSVEIDEIKSQNKRLKKEIMKRQVSLSFFTNEVFTCDSDSKALHENIKVQKSQINEYENQLKVAKDGKITAEKKLGEVKKLYNDTQSKLFGAQKEIERMKRIITEKETQITDLNTQYRNRTIDDLSTKVHQADDERDFLMNELRNIKNENYSKTEYENTINTLKTRVRLLEQELEDVKNGNSNYNQLKDQLREVEHERDITQNEISILREQNAVVPDKIPSLENKQMEIIDKLKDKLEKSEKRAAKLERRLQKVQELLPQSAKANLQSVQKIKDLEARIAALQKQIEEERKAFIKQIKEAKMDSIKEYQNLVDQLQKRCTNQKNTIETLSNELKAAKKSIY</sequence>
<feature type="coiled-coil region" evidence="1">
    <location>
        <begin position="240"/>
        <end position="267"/>
    </location>
</feature>
<dbReference type="Proteomes" id="UP000179807">
    <property type="component" value="Unassembled WGS sequence"/>
</dbReference>
<feature type="coiled-coil region" evidence="1">
    <location>
        <begin position="414"/>
        <end position="755"/>
    </location>
</feature>
<keyword evidence="1" id="KW-0175">Coiled coil</keyword>
<feature type="coiled-coil region" evidence="1">
    <location>
        <begin position="111"/>
        <end position="194"/>
    </location>
</feature>
<evidence type="ECO:0000313" key="3">
    <source>
        <dbReference type="Proteomes" id="UP000179807"/>
    </source>
</evidence>
<evidence type="ECO:0000313" key="2">
    <source>
        <dbReference type="EMBL" id="OHT11645.1"/>
    </source>
</evidence>
<proteinExistence type="predicted"/>
<keyword evidence="3" id="KW-1185">Reference proteome</keyword>
<dbReference type="AlphaFoldDB" id="A0A1J4KQD3"/>
<dbReference type="VEuPathDB" id="TrichDB:TRFO_03848"/>